<reference evidence="1" key="1">
    <citation type="submission" date="2022-12" db="EMBL/GenBank/DDBJ databases">
        <title>Draft genome assemblies for two species of Escallonia (Escalloniales).</title>
        <authorList>
            <person name="Chanderbali A."/>
            <person name="Dervinis C."/>
            <person name="Anghel I."/>
            <person name="Soltis D."/>
            <person name="Soltis P."/>
            <person name="Zapata F."/>
        </authorList>
    </citation>
    <scope>NUCLEOTIDE SEQUENCE</scope>
    <source>
        <strain evidence="1">UCBG92.1500</strain>
        <tissue evidence="1">Leaf</tissue>
    </source>
</reference>
<dbReference type="PANTHER" id="PTHR13554:SF10">
    <property type="entry name" value="26S PROTEASOME NON-ATPASE REGULATORY SUBUNIT 5"/>
    <property type="match status" value="1"/>
</dbReference>
<dbReference type="GO" id="GO:0043248">
    <property type="term" value="P:proteasome assembly"/>
    <property type="evidence" value="ECO:0007669"/>
    <property type="project" value="InterPro"/>
</dbReference>
<dbReference type="Pfam" id="PF10508">
    <property type="entry name" value="Proteasom_PSMB"/>
    <property type="match status" value="1"/>
</dbReference>
<dbReference type="PANTHER" id="PTHR13554">
    <property type="entry name" value="26S PROTEASOME NON-ATPASE REGULATORY SUBUNIT 5-RELATED"/>
    <property type="match status" value="1"/>
</dbReference>
<sequence>ALQTKADVPGLEDALVTCLERVFKTKYGASLLPHFMPFVVIGLGADSQKVRGLACKTVGTLVYFLSENYEEAPQLVREYNVYPLLLNCLTDGDEQVATASMDAIKRLASTSEGMEIVFPADVNEPRHLGNLAARCSSLGRVRVLALIVKLFSISSSVASVIYRTNLLTLLEADVRNANDTLMTLSVLELLYELAEVQHSTEFLSRTSLLQLLGSIICIYHLFLLNSREVIYGCTNLALSLGVKTVISAIDERLGVLESPDPDECECALEALGQIGSSIQGATLLLLSGPPAARRVVHAAFNWQGRGKQLAALHALGNICGGTRSDNTKMLNSGAEESLRRLIYETASKTSKLTPSGLFLSVLQEVSEIRLAGYRLITGLAARSWCLMEICSRQEIIDIVTDTYTETTKIGMEARHNCCQAIYKAFMSSSKLIGDPALAVVAEKLQEAFKKGPYLGRKQHREAQPAVMTAERF</sequence>
<keyword evidence="2" id="KW-1185">Reference proteome</keyword>
<accession>A0AA88UAX4</accession>
<dbReference type="EMBL" id="JAVXUO010002917">
    <property type="protein sequence ID" value="KAK2968417.1"/>
    <property type="molecule type" value="Genomic_DNA"/>
</dbReference>
<proteinExistence type="predicted"/>
<evidence type="ECO:0000313" key="1">
    <source>
        <dbReference type="EMBL" id="KAK2968417.1"/>
    </source>
</evidence>
<dbReference type="Gene3D" id="1.25.10.10">
    <property type="entry name" value="Leucine-rich Repeat Variant"/>
    <property type="match status" value="2"/>
</dbReference>
<feature type="non-terminal residue" evidence="1">
    <location>
        <position position="1"/>
    </location>
</feature>
<dbReference type="InterPro" id="IPR016024">
    <property type="entry name" value="ARM-type_fold"/>
</dbReference>
<dbReference type="SUPFAM" id="SSF48371">
    <property type="entry name" value="ARM repeat"/>
    <property type="match status" value="1"/>
</dbReference>
<dbReference type="Proteomes" id="UP001187471">
    <property type="component" value="Unassembled WGS sequence"/>
</dbReference>
<dbReference type="AlphaFoldDB" id="A0AA88UAX4"/>
<evidence type="ECO:0000313" key="2">
    <source>
        <dbReference type="Proteomes" id="UP001187471"/>
    </source>
</evidence>
<protein>
    <recommendedName>
        <fullName evidence="3">ARM repeat superfamily protein</fullName>
    </recommendedName>
</protein>
<dbReference type="InterPro" id="IPR019538">
    <property type="entry name" value="PSMD5"/>
</dbReference>
<name>A0AA88UAX4_9ASTE</name>
<gene>
    <name evidence="1" type="ORF">RJ640_004423</name>
</gene>
<dbReference type="InterPro" id="IPR011989">
    <property type="entry name" value="ARM-like"/>
</dbReference>
<comment type="caution">
    <text evidence="1">The sequence shown here is derived from an EMBL/GenBank/DDBJ whole genome shotgun (WGS) entry which is preliminary data.</text>
</comment>
<evidence type="ECO:0008006" key="3">
    <source>
        <dbReference type="Google" id="ProtNLM"/>
    </source>
</evidence>
<organism evidence="1 2">
    <name type="scientific">Escallonia rubra</name>
    <dbReference type="NCBI Taxonomy" id="112253"/>
    <lineage>
        <taxon>Eukaryota</taxon>
        <taxon>Viridiplantae</taxon>
        <taxon>Streptophyta</taxon>
        <taxon>Embryophyta</taxon>
        <taxon>Tracheophyta</taxon>
        <taxon>Spermatophyta</taxon>
        <taxon>Magnoliopsida</taxon>
        <taxon>eudicotyledons</taxon>
        <taxon>Gunneridae</taxon>
        <taxon>Pentapetalae</taxon>
        <taxon>asterids</taxon>
        <taxon>campanulids</taxon>
        <taxon>Escalloniales</taxon>
        <taxon>Escalloniaceae</taxon>
        <taxon>Escallonia</taxon>
    </lineage>
</organism>
<dbReference type="GO" id="GO:0005829">
    <property type="term" value="C:cytosol"/>
    <property type="evidence" value="ECO:0007669"/>
    <property type="project" value="TreeGrafter"/>
</dbReference>